<evidence type="ECO:0000313" key="4">
    <source>
        <dbReference type="WBParaSite" id="ACOC_0001230001-mRNA-1"/>
    </source>
</evidence>
<feature type="region of interest" description="Disordered" evidence="1">
    <location>
        <begin position="219"/>
        <end position="251"/>
    </location>
</feature>
<sequence>MHGGPGPMMNPGFGRPGPFMEPYGPFPPGVRGPMPFGGPGRNMGFGEGNQNVSFFNGPQSMPGPVRFQCLLVVSCQTATPCAATVGRGSVGCGSTGMASGSSETNNGVPSNTANEVPGFGTNSSIHELFGKMVWKKMEGLRDEAVIDRLQNRIMNMIHEALAQQSDTSASSNDIYNAHVRECITMYSCILYLCIYTWMYACISAVRAMAKVDPECIPPDVPEGATDSAEDPSAQNNVGERNADGSDHPVPGTYFNGTPHVKRPQPAKVFFAPQKYGFFTLNKVEQRWVSSGLLLEATRDDPEKDKKTHADDIIANVTEKFFPGQKRSAESGLPVAPSFLPPPPGVVPPGIPPPPFMIPPAAPARDGKRIKFNDEESDENELFGMVSLNGSFYLVIILAQY</sequence>
<protein>
    <submittedName>
        <fullName evidence="4">PWI domain-containing protein</fullName>
    </submittedName>
</protein>
<dbReference type="STRING" id="334426.A0A0R3Q077"/>
<organism evidence="4">
    <name type="scientific">Angiostrongylus costaricensis</name>
    <name type="common">Nematode worm</name>
    <dbReference type="NCBI Taxonomy" id="334426"/>
    <lineage>
        <taxon>Eukaryota</taxon>
        <taxon>Metazoa</taxon>
        <taxon>Ecdysozoa</taxon>
        <taxon>Nematoda</taxon>
        <taxon>Chromadorea</taxon>
        <taxon>Rhabditida</taxon>
        <taxon>Rhabditina</taxon>
        <taxon>Rhabditomorpha</taxon>
        <taxon>Strongyloidea</taxon>
        <taxon>Metastrongylidae</taxon>
        <taxon>Angiostrongylus</taxon>
    </lineage>
</organism>
<reference evidence="2 3" key="2">
    <citation type="submission" date="2018-11" db="EMBL/GenBank/DDBJ databases">
        <authorList>
            <consortium name="Pathogen Informatics"/>
        </authorList>
    </citation>
    <scope>NUCLEOTIDE SEQUENCE [LARGE SCALE GENOMIC DNA]</scope>
    <source>
        <strain evidence="2 3">Costa Rica</strain>
    </source>
</reference>
<dbReference type="EMBL" id="UYYA01004976">
    <property type="protein sequence ID" value="VDM63886.1"/>
    <property type="molecule type" value="Genomic_DNA"/>
</dbReference>
<dbReference type="AlphaFoldDB" id="A0A0R3Q077"/>
<keyword evidence="3" id="KW-1185">Reference proteome</keyword>
<evidence type="ECO:0000256" key="1">
    <source>
        <dbReference type="SAM" id="MobiDB-lite"/>
    </source>
</evidence>
<reference evidence="4" key="1">
    <citation type="submission" date="2017-02" db="UniProtKB">
        <authorList>
            <consortium name="WormBaseParasite"/>
        </authorList>
    </citation>
    <scope>IDENTIFICATION</scope>
</reference>
<evidence type="ECO:0000313" key="2">
    <source>
        <dbReference type="EMBL" id="VDM63886.1"/>
    </source>
</evidence>
<name>A0A0R3Q077_ANGCS</name>
<dbReference type="OrthoDB" id="5871279at2759"/>
<accession>A0A0R3Q077</accession>
<proteinExistence type="predicted"/>
<evidence type="ECO:0000313" key="3">
    <source>
        <dbReference type="Proteomes" id="UP000267027"/>
    </source>
</evidence>
<dbReference type="Proteomes" id="UP000267027">
    <property type="component" value="Unassembled WGS sequence"/>
</dbReference>
<dbReference type="WBParaSite" id="ACOC_0001230001-mRNA-1">
    <property type="protein sequence ID" value="ACOC_0001230001-mRNA-1"/>
    <property type="gene ID" value="ACOC_0001230001"/>
</dbReference>
<gene>
    <name evidence="2" type="ORF">ACOC_LOCUS12301</name>
</gene>